<keyword evidence="4" id="KW-1185">Reference proteome</keyword>
<protein>
    <submittedName>
        <fullName evidence="3">Autotransporter outer membrane beta-barrel domain-containing protein</fullName>
    </submittedName>
</protein>
<dbReference type="SUPFAM" id="SSF103515">
    <property type="entry name" value="Autotransporter"/>
    <property type="match status" value="1"/>
</dbReference>
<dbReference type="InterPro" id="IPR005546">
    <property type="entry name" value="Autotransporte_beta"/>
</dbReference>
<dbReference type="PRINTS" id="PR00313">
    <property type="entry name" value="CABNDNGRPT"/>
</dbReference>
<comment type="caution">
    <text evidence="3">The sequence shown here is derived from an EMBL/GenBank/DDBJ whole genome shotgun (WGS) entry which is preliminary data.</text>
</comment>
<accession>A0ABW3P576</accession>
<evidence type="ECO:0000259" key="2">
    <source>
        <dbReference type="PROSITE" id="PS51208"/>
    </source>
</evidence>
<feature type="domain" description="Autotransporter" evidence="2">
    <location>
        <begin position="2173"/>
        <end position="2448"/>
    </location>
</feature>
<sequence length="2448" mass="242519">MSFDGGAPRARRVRVRALQTSAIFGALLVAGPVYAQCSPDPTAANGTTNCTGTDSDGLTVSTSGTQVIVAADSLVRAGSSAAAIVNRATSTSFDIRGLVDGGVGKAGLFVTTGPATLVPCDPYAGAAPHYCLPGSTVTSYPSVSTSVTVAQGGTVTGAQGILIRRDAGNSNGIIYATVSNRGTISGTAGPAIVADQMGFGTLSVYNYAPGFIGGMSGALFYVSNSGTIDGGSNAAIASTASYLNIDNSGTIRSSGSAPTISGNGYASVTNAAGATIGGSATAIRMADSLSLTNQGTINGSVIVTTTGRQSSTIDTRTGTINGDLLLGSGDDILQARYDATSGRISSITGRIDGGTGTDTVELGVDSDMTFRTVVLPTNFERFGLILSNNATATLAADFTPTTSVRFGGTGTLVNEAALVTAGPAITSDFLSFGLTFYNRNSITATLSGNGSYVVSNPTTVINSGIITANGGSGVSASSNLTNSGTIVASGTGAAVSYGNIDNSGTIRSTGGTGVTVGYSNAAVNSGTIDGATTGLSLSSGRLTNSGAISGGTNGVVLGGTLINTATGTITGGVSGGGNRSVLANAGLIAGGVNLTSPYFYDFNSDIFVDNGGSVTGAILLGGGDDQLIVDLDAPSGRALAGAAGGVNAGAGWDTLRYRVKANANATMALVNGFEALAYELSKNAALTLTTASPFSTTLGLAGNGTVTLNGSLSTSDRTLVDATTPTTDQLTGGGAGPDRALTIVNNGTLSLSKTAQNYSYGTAAIVAGTADVINNGSISVTNASGIYFPASGIFGGSTVTNTGTISLNGNGVAITDAKDVVNSGMITDVAGSGASGIIGFATLTNSGTIEVDGLAVDAGYYSQSEMTNSGTIASRASAAVRLTYHGSLTNEAGGTIRGATAIDLSNGGMVINRGAIMGDVAAVSPYSSSPAIYVADGGTLEGNLTFGQANDLFLQTGETTGVSGTIDGGAGFDIYGRSRSSSGTGDLGSRAGINFEAEYAQALGADTVLTLTAANAIANDVYVQGEGTIVNDATIDGAVSTYLPFYGVNLTPYGALAALTNRGTIAGGVSGNIQSFANSGTIGNAMLDISAAQILAYENALTFDNSGSIASSGLLRAVTVVGTNLTGLSATNSGTIEGGMGISSTFAAADTPAMMTIDNNGSIRNAIGSGFVITSRDYYPSPDNPVAVTLRNSGIIESSATDGTGVTLNLANLTSASYAIENQGVIRASGDGSTKTYGYYSYPGFTYTEVSYTDPAVGLLIYGYGAGVSGTINNAGTIEATGQKSVALGVINTALDLTNSGTIRGQGDTLLAADDLLAAAIGTTTLAGAIQVVGASDDRIVNTGSIIGSIDLGAGNDRIDNHGRIDGSVWLGAGDDIFLHAADAGLTGIVDAKLGDDSLIIDATRGGAVNGDQFLNFERFSQIGNGAVAYSGTFNFDSIGLIGGTVTVAAGQTLSSSGPTTIMGGDGAETVLNDGTITGAVDLGVGNDRVVNNGRIGGAVLLGAGDDQFVEGPGSSVAGGVDGGAGNDLYTVMLAGDRSGIGQRTGFERLSVEGNGALNLTLDQNFQTVALNGTGLSLALNGFAVGGVVGSGGAESFSVDGDVAAAMMGAGDDRLALGTMQAAGIYMGGAGNDLLRFTANAPVTLAGTVTGFEQIALTGGALTVTGTLGAASETIGFGDGAQSLSIARGGTLGAAVDMGAGDDVLALATTQAWGVYNGGAGRDLLRVNADAPVRLTGSAIGFEQVALTGGALDVWGTLGAASDSIGFGEGAQSLTIAQGGTLAGTIDLGAGNNSFRLAAGASLAGTVSGGAGIDSATLELAGDRTLGAGLLTGFEILSSEGTGTLTLMGAHVYDAVNTGTNLTVASGASLRAPVIFGAGDDRFTIAGGFAGSVDGGAGTDTIQISGGSSAAPVAFTNVADVEALGMSAGFATLSGTGSFGSIDLTGGRFVGLAGSVIRAGQIAVRQGATFGSAGVINGNITVAGTLSPGASPGTMTVNGNVALASGSVSLFEITPTIADKLIINGTLTIANGSTLKIVADGQIRPGTSYDLIIASGGITGSYTTIDKADTLFGFIVQRADRIQLLGRFLNDPLFDPQVSRSVDYANSIIPTQAANSPLFAALPSLLLANGGSNPAAFARLTPEPYASATQLGVDQALTLADAARGPGFAFTDSADVHAFTFGQVLGQWHRMAGDREAGTSSARARGYGLLGGIGVGNRDWAVGGFIGYLDSRQRIDALGASTKTDGFVAGVHGRYAAGGLRLSASVLYDGGDAQTDRALPGGSSASGRYGLHSWVGDLSVGYAIPTMDDWAVTPKVGVTYVRTVRDRVSETGSIFALDVARDRHVAGFADAGFRFAHADTSGAAFRPYVGLGLRAQIEGRTPEAIGGYAGGPLTLLATGAQRSAVVGTASAGVSYRLASGVEFFTAVDAQSGEDDHRESASAGLRVRF</sequence>
<reference evidence="4" key="1">
    <citation type="journal article" date="2019" name="Int. J. Syst. Evol. Microbiol.">
        <title>The Global Catalogue of Microorganisms (GCM) 10K type strain sequencing project: providing services to taxonomists for standard genome sequencing and annotation.</title>
        <authorList>
            <consortium name="The Broad Institute Genomics Platform"/>
            <consortium name="The Broad Institute Genome Sequencing Center for Infectious Disease"/>
            <person name="Wu L."/>
            <person name="Ma J."/>
        </authorList>
    </citation>
    <scope>NUCLEOTIDE SEQUENCE [LARGE SCALE GENOMIC DNA]</scope>
    <source>
        <strain evidence="4">CCUG 54329</strain>
    </source>
</reference>
<organism evidence="3 4">
    <name type="scientific">Sphingobium olei</name>
    <dbReference type="NCBI Taxonomy" id="420955"/>
    <lineage>
        <taxon>Bacteria</taxon>
        <taxon>Pseudomonadati</taxon>
        <taxon>Pseudomonadota</taxon>
        <taxon>Alphaproteobacteria</taxon>
        <taxon>Sphingomonadales</taxon>
        <taxon>Sphingomonadaceae</taxon>
        <taxon>Sphingobium</taxon>
    </lineage>
</organism>
<dbReference type="InterPro" id="IPR036709">
    <property type="entry name" value="Autotransporte_beta_dom_sf"/>
</dbReference>
<feature type="signal peptide" evidence="1">
    <location>
        <begin position="1"/>
        <end position="35"/>
    </location>
</feature>
<dbReference type="RefSeq" id="WP_380913726.1">
    <property type="nucleotide sequence ID" value="NZ_JBHTLS010000134.1"/>
</dbReference>
<dbReference type="Gene3D" id="2.40.128.130">
    <property type="entry name" value="Autotransporter beta-domain"/>
    <property type="match status" value="1"/>
</dbReference>
<gene>
    <name evidence="3" type="ORF">ACFQ24_17925</name>
</gene>
<dbReference type="PROSITE" id="PS51208">
    <property type="entry name" value="AUTOTRANSPORTER"/>
    <property type="match status" value="1"/>
</dbReference>
<evidence type="ECO:0000313" key="3">
    <source>
        <dbReference type="EMBL" id="MFD1106745.1"/>
    </source>
</evidence>
<evidence type="ECO:0000256" key="1">
    <source>
        <dbReference type="SAM" id="SignalP"/>
    </source>
</evidence>
<keyword evidence="1" id="KW-0732">Signal</keyword>
<dbReference type="Proteomes" id="UP001597203">
    <property type="component" value="Unassembled WGS sequence"/>
</dbReference>
<name>A0ABW3P576_9SPHN</name>
<evidence type="ECO:0000313" key="4">
    <source>
        <dbReference type="Proteomes" id="UP001597203"/>
    </source>
</evidence>
<proteinExistence type="predicted"/>
<dbReference type="EMBL" id="JBHTLS010000134">
    <property type="protein sequence ID" value="MFD1106745.1"/>
    <property type="molecule type" value="Genomic_DNA"/>
</dbReference>
<dbReference type="Gene3D" id="2.160.20.160">
    <property type="match status" value="2"/>
</dbReference>
<dbReference type="SMART" id="SM00869">
    <property type="entry name" value="Autotransporter"/>
    <property type="match status" value="1"/>
</dbReference>
<feature type="chain" id="PRO_5045064199" evidence="1">
    <location>
        <begin position="36"/>
        <end position="2448"/>
    </location>
</feature>